<feature type="compositionally biased region" description="Basic and acidic residues" evidence="1">
    <location>
        <begin position="192"/>
        <end position="207"/>
    </location>
</feature>
<feature type="region of interest" description="Disordered" evidence="1">
    <location>
        <begin position="192"/>
        <end position="248"/>
    </location>
</feature>
<gene>
    <name evidence="2" type="ORF">SK128_012831</name>
</gene>
<comment type="caution">
    <text evidence="2">The sequence shown here is derived from an EMBL/GenBank/DDBJ whole genome shotgun (WGS) entry which is preliminary data.</text>
</comment>
<organism evidence="2 3">
    <name type="scientific">Halocaridina rubra</name>
    <name type="common">Hawaiian red shrimp</name>
    <dbReference type="NCBI Taxonomy" id="373956"/>
    <lineage>
        <taxon>Eukaryota</taxon>
        <taxon>Metazoa</taxon>
        <taxon>Ecdysozoa</taxon>
        <taxon>Arthropoda</taxon>
        <taxon>Crustacea</taxon>
        <taxon>Multicrustacea</taxon>
        <taxon>Malacostraca</taxon>
        <taxon>Eumalacostraca</taxon>
        <taxon>Eucarida</taxon>
        <taxon>Decapoda</taxon>
        <taxon>Pleocyemata</taxon>
        <taxon>Caridea</taxon>
        <taxon>Atyoidea</taxon>
        <taxon>Atyidae</taxon>
        <taxon>Halocaridina</taxon>
    </lineage>
</organism>
<dbReference type="EMBL" id="JAXCGZ010015986">
    <property type="protein sequence ID" value="KAK7069664.1"/>
    <property type="molecule type" value="Genomic_DNA"/>
</dbReference>
<dbReference type="AlphaFoldDB" id="A0AAN8X066"/>
<name>A0AAN8X066_HALRR</name>
<proteinExistence type="predicted"/>
<evidence type="ECO:0000313" key="3">
    <source>
        <dbReference type="Proteomes" id="UP001381693"/>
    </source>
</evidence>
<dbReference type="Proteomes" id="UP001381693">
    <property type="component" value="Unassembled WGS sequence"/>
</dbReference>
<feature type="compositionally biased region" description="Basic residues" evidence="1">
    <location>
        <begin position="208"/>
        <end position="242"/>
    </location>
</feature>
<protein>
    <submittedName>
        <fullName evidence="2">Uncharacterized protein</fullName>
    </submittedName>
</protein>
<accession>A0AAN8X066</accession>
<keyword evidence="3" id="KW-1185">Reference proteome</keyword>
<evidence type="ECO:0000256" key="1">
    <source>
        <dbReference type="SAM" id="MobiDB-lite"/>
    </source>
</evidence>
<evidence type="ECO:0000313" key="2">
    <source>
        <dbReference type="EMBL" id="KAK7069664.1"/>
    </source>
</evidence>
<reference evidence="2 3" key="1">
    <citation type="submission" date="2023-11" db="EMBL/GenBank/DDBJ databases">
        <title>Halocaridina rubra genome assembly.</title>
        <authorList>
            <person name="Smith C."/>
        </authorList>
    </citation>
    <scope>NUCLEOTIDE SEQUENCE [LARGE SCALE GENOMIC DNA]</scope>
    <source>
        <strain evidence="2">EP-1</strain>
        <tissue evidence="2">Whole</tissue>
    </source>
</reference>
<sequence length="331" mass="37169">MSAIANSRAEIRNELEKEYTETSLETLTNNVKSSVLSKQGFSIDDVKGNVILGNISFKQKTNAVVEALLDSTGMSSILKEMDRIEEGSSKNKESTIIGETLGGVANIVSSMFVVWIVLGHGSFVVSRCVNGTNTPRACSCKPMLKRSSKKSGCTIKEYICRHTSFTIRKCTGKKAKTIKNYITKKSRVEKFIDRRKPLTENAPAERKPRSRVKRRQVKPKSKTKPRKRQVKPKQQRRKRAQGAKKGVNVTTPRIKKVQNLRTMGKKASNKVFNIRDNSYCLPCKAYTVSQSPSLGFNTLGRQFIKSICGTCKRNKRRFVSGDSMAMNRMML</sequence>